<accession>A0A8S5MYW6</accession>
<sequence length="87" mass="10015">MNRRNNWSSVLKEANSKLSKYNARLEIEKDGGENTYSLFFINNNSDGTKYTEAYASGYYEEELEGLIEDAFCYAEDFCLSINKNAEL</sequence>
<reference evidence="1" key="1">
    <citation type="journal article" date="2021" name="Proc. Natl. Acad. Sci. U.S.A.">
        <title>A Catalog of Tens of Thousands of Viruses from Human Metagenomes Reveals Hidden Associations with Chronic Diseases.</title>
        <authorList>
            <person name="Tisza M.J."/>
            <person name="Buck C.B."/>
        </authorList>
    </citation>
    <scope>NUCLEOTIDE SEQUENCE</scope>
    <source>
        <strain evidence="1">CtAUQ2</strain>
    </source>
</reference>
<protein>
    <submittedName>
        <fullName evidence="1">Uncharacterized protein</fullName>
    </submittedName>
</protein>
<dbReference type="EMBL" id="BK015022">
    <property type="protein sequence ID" value="DAD87550.1"/>
    <property type="molecule type" value="Genomic_DNA"/>
</dbReference>
<proteinExistence type="predicted"/>
<evidence type="ECO:0000313" key="1">
    <source>
        <dbReference type="EMBL" id="DAD87550.1"/>
    </source>
</evidence>
<name>A0A8S5MYW6_9CAUD</name>
<organism evidence="1">
    <name type="scientific">Siphoviridae sp. ctAUQ2</name>
    <dbReference type="NCBI Taxonomy" id="2826182"/>
    <lineage>
        <taxon>Viruses</taxon>
        <taxon>Duplodnaviria</taxon>
        <taxon>Heunggongvirae</taxon>
        <taxon>Uroviricota</taxon>
        <taxon>Caudoviricetes</taxon>
    </lineage>
</organism>